<evidence type="ECO:0000259" key="2">
    <source>
        <dbReference type="Pfam" id="PF09976"/>
    </source>
</evidence>
<keyword evidence="1" id="KW-0472">Membrane</keyword>
<evidence type="ECO:0000313" key="3">
    <source>
        <dbReference type="EMBL" id="PZO87833.1"/>
    </source>
</evidence>
<dbReference type="Proteomes" id="UP000249557">
    <property type="component" value="Unassembled WGS sequence"/>
</dbReference>
<evidence type="ECO:0000256" key="1">
    <source>
        <dbReference type="SAM" id="Phobius"/>
    </source>
</evidence>
<keyword evidence="1" id="KW-0812">Transmembrane</keyword>
<reference evidence="3 4" key="1">
    <citation type="submission" date="2017-08" db="EMBL/GenBank/DDBJ databases">
        <title>Infants hospitalized years apart are colonized by the same room-sourced microbial strains.</title>
        <authorList>
            <person name="Brooks B."/>
            <person name="Olm M.R."/>
            <person name="Firek B.A."/>
            <person name="Baker R."/>
            <person name="Thomas B.C."/>
            <person name="Morowitz M.J."/>
            <person name="Banfield J.F."/>
        </authorList>
    </citation>
    <scope>NUCLEOTIDE SEQUENCE [LARGE SCALE GENOMIC DNA]</scope>
    <source>
        <strain evidence="3">S2_018_000_R2_104</strain>
    </source>
</reference>
<dbReference type="InterPro" id="IPR018704">
    <property type="entry name" value="SecYEG/CpoB_TPR"/>
</dbReference>
<evidence type="ECO:0000313" key="4">
    <source>
        <dbReference type="Proteomes" id="UP000249557"/>
    </source>
</evidence>
<accession>A0A2W4ZZX4</accession>
<name>A0A2W4ZZX4_9BACT</name>
<dbReference type="Pfam" id="PF09976">
    <property type="entry name" value="TPR_21"/>
    <property type="match status" value="1"/>
</dbReference>
<feature type="domain" description="Ancillary SecYEG translocon subunit/Cell division coordinator CpoB TPR" evidence="2">
    <location>
        <begin position="19"/>
        <end position="120"/>
    </location>
</feature>
<dbReference type="EMBL" id="QFNK01000039">
    <property type="protein sequence ID" value="PZO87833.1"/>
    <property type="molecule type" value="Genomic_DNA"/>
</dbReference>
<keyword evidence="1" id="KW-1133">Transmembrane helix</keyword>
<dbReference type="AlphaFoldDB" id="A0A2W4ZZX4"/>
<protein>
    <recommendedName>
        <fullName evidence="2">Ancillary SecYEG translocon subunit/Cell division coordinator CpoB TPR domain-containing protein</fullName>
    </recommendedName>
</protein>
<organism evidence="3 4">
    <name type="scientific">Micavibrio aeruginosavorus</name>
    <dbReference type="NCBI Taxonomy" id="349221"/>
    <lineage>
        <taxon>Bacteria</taxon>
        <taxon>Pseudomonadati</taxon>
        <taxon>Bdellovibrionota</taxon>
        <taxon>Bdellovibrionia</taxon>
        <taxon>Bdellovibrionales</taxon>
        <taxon>Pseudobdellovibrionaceae</taxon>
        <taxon>Micavibrio</taxon>
    </lineage>
</organism>
<sequence>MSDIFREVDEALQKEKAAKFWKEYGPTLILAAVIMVGATAATTAYQTWNHWRDREETTKLLNAMQSKDIVPALEQVASDTRGGHEAIALMAAASKEADEKNFAKSADLYGKVAEDGSAPDYLSDLAVILGTRAQLLVPGSTPDYKPLAEKIEKVANDKSSPFRVQAKVEAALLYGDGLNDYAKALSLLDGIDKERAPASLIEKGRAMQQVYKSEAAQAAPESKQQ</sequence>
<gene>
    <name evidence="3" type="ORF">DI626_03090</name>
</gene>
<feature type="transmembrane region" description="Helical" evidence="1">
    <location>
        <begin position="24"/>
        <end position="45"/>
    </location>
</feature>
<comment type="caution">
    <text evidence="3">The sequence shown here is derived from an EMBL/GenBank/DDBJ whole genome shotgun (WGS) entry which is preliminary data.</text>
</comment>
<proteinExistence type="predicted"/>